<dbReference type="SUPFAM" id="SSF51430">
    <property type="entry name" value="NAD(P)-linked oxidoreductase"/>
    <property type="match status" value="1"/>
</dbReference>
<evidence type="ECO:0000256" key="4">
    <source>
        <dbReference type="PIRSR" id="PIRSR000097-1"/>
    </source>
</evidence>
<feature type="active site" description="Proton donor" evidence="4">
    <location>
        <position position="59"/>
    </location>
</feature>
<dbReference type="InterPro" id="IPR023210">
    <property type="entry name" value="NADP_OxRdtase_dom"/>
</dbReference>
<dbReference type="InterPro" id="IPR020471">
    <property type="entry name" value="AKR"/>
</dbReference>
<evidence type="ECO:0000256" key="5">
    <source>
        <dbReference type="PIRSR" id="PIRSR000097-2"/>
    </source>
</evidence>
<dbReference type="InterPro" id="IPR018170">
    <property type="entry name" value="Aldo/ket_reductase_CS"/>
</dbReference>
<dbReference type="Pfam" id="PF00248">
    <property type="entry name" value="Aldo_ket_red"/>
    <property type="match status" value="1"/>
</dbReference>
<evidence type="ECO:0000256" key="6">
    <source>
        <dbReference type="PIRSR" id="PIRSR000097-3"/>
    </source>
</evidence>
<feature type="domain" description="NADP-dependent oxidoreductase" evidence="7">
    <location>
        <begin position="26"/>
        <end position="299"/>
    </location>
</feature>
<keyword evidence="2" id="KW-0521">NADP</keyword>
<dbReference type="GO" id="GO:0016491">
    <property type="term" value="F:oxidoreductase activity"/>
    <property type="evidence" value="ECO:0007669"/>
    <property type="project" value="UniProtKB-KW"/>
</dbReference>
<name>A0A1B6HJ18_9HEMI</name>
<protein>
    <recommendedName>
        <fullName evidence="7">NADP-dependent oxidoreductase domain-containing protein</fullName>
    </recommendedName>
</protein>
<evidence type="ECO:0000256" key="3">
    <source>
        <dbReference type="ARBA" id="ARBA00023002"/>
    </source>
</evidence>
<gene>
    <name evidence="8" type="ORF">g.1997</name>
</gene>
<proteinExistence type="inferred from homology"/>
<keyword evidence="3" id="KW-0560">Oxidoreductase</keyword>
<dbReference type="AlphaFoldDB" id="A0A1B6HJ18"/>
<sequence length="322" mass="36521">RTNIVGTMAATIPTITLNNGRHMPAVGLGTWQMDDAQAEKAVLQAIDLGYRHFDTAFIYHNEVAIGKAVRQKIREGVIKREDVFITSKLWCTSHSPEAVLRACHRSHRYLSLDYIDLYLVHWPFGLKSKTEPLNPQVFDEFDSTSLEETWQEMEKCVDEGLVRSIGVSNYNSVQLARIVNAARIKPVINQVECHVGLPQHQLLQFCREWGVAVSAHSPLGAPYRPGRPRGAPSTLEQPALAQLAHKHGKTPAQIALRYVVQLGAIPLPKASSVEHMRDNLKIFDFKLDKKEMETLDRLDKNDRLLTYPLARHHLDWPFKIPF</sequence>
<evidence type="ECO:0000259" key="7">
    <source>
        <dbReference type="Pfam" id="PF00248"/>
    </source>
</evidence>
<dbReference type="Gene3D" id="3.20.20.100">
    <property type="entry name" value="NADP-dependent oxidoreductase domain"/>
    <property type="match status" value="1"/>
</dbReference>
<dbReference type="PROSITE" id="PS00062">
    <property type="entry name" value="ALDOKETO_REDUCTASE_2"/>
    <property type="match status" value="1"/>
</dbReference>
<comment type="similarity">
    <text evidence="1">Belongs to the aldo/keto reductase family.</text>
</comment>
<evidence type="ECO:0000256" key="1">
    <source>
        <dbReference type="ARBA" id="ARBA00007905"/>
    </source>
</evidence>
<feature type="binding site" evidence="5">
    <location>
        <position position="121"/>
    </location>
    <ligand>
        <name>substrate</name>
    </ligand>
</feature>
<accession>A0A1B6HJ18</accession>
<organism evidence="8">
    <name type="scientific">Homalodisca liturata</name>
    <dbReference type="NCBI Taxonomy" id="320908"/>
    <lineage>
        <taxon>Eukaryota</taxon>
        <taxon>Metazoa</taxon>
        <taxon>Ecdysozoa</taxon>
        <taxon>Arthropoda</taxon>
        <taxon>Hexapoda</taxon>
        <taxon>Insecta</taxon>
        <taxon>Pterygota</taxon>
        <taxon>Neoptera</taxon>
        <taxon>Paraneoptera</taxon>
        <taxon>Hemiptera</taxon>
        <taxon>Auchenorrhyncha</taxon>
        <taxon>Membracoidea</taxon>
        <taxon>Cicadellidae</taxon>
        <taxon>Cicadellinae</taxon>
        <taxon>Proconiini</taxon>
        <taxon>Homalodisca</taxon>
    </lineage>
</organism>
<dbReference type="FunFam" id="3.20.20.100:FF:000006">
    <property type="entry name" value="Aldo-keto reductase family 1 member A1"/>
    <property type="match status" value="1"/>
</dbReference>
<dbReference type="PANTHER" id="PTHR11732">
    <property type="entry name" value="ALDO/KETO REDUCTASE"/>
    <property type="match status" value="1"/>
</dbReference>
<evidence type="ECO:0000313" key="8">
    <source>
        <dbReference type="EMBL" id="JAS74659.1"/>
    </source>
</evidence>
<dbReference type="InterPro" id="IPR036812">
    <property type="entry name" value="NAD(P)_OxRdtase_dom_sf"/>
</dbReference>
<dbReference type="PROSITE" id="PS00798">
    <property type="entry name" value="ALDOKETO_REDUCTASE_1"/>
    <property type="match status" value="1"/>
</dbReference>
<feature type="non-terminal residue" evidence="8">
    <location>
        <position position="1"/>
    </location>
</feature>
<dbReference type="PIRSF" id="PIRSF000097">
    <property type="entry name" value="AKR"/>
    <property type="match status" value="1"/>
</dbReference>
<evidence type="ECO:0000256" key="2">
    <source>
        <dbReference type="ARBA" id="ARBA00022857"/>
    </source>
</evidence>
<reference evidence="8" key="1">
    <citation type="submission" date="2015-11" db="EMBL/GenBank/DDBJ databases">
        <title>De novo transcriptome assembly of four potential Pierce s Disease insect vectors from Arizona vineyards.</title>
        <authorList>
            <person name="Tassone E.E."/>
        </authorList>
    </citation>
    <scope>NUCLEOTIDE SEQUENCE</scope>
</reference>
<dbReference type="PRINTS" id="PR00069">
    <property type="entry name" value="ALDKETRDTASE"/>
</dbReference>
<dbReference type="EMBL" id="GECU01033047">
    <property type="protein sequence ID" value="JAS74659.1"/>
    <property type="molecule type" value="Transcribed_RNA"/>
</dbReference>
<feature type="site" description="Lowers pKa of active site Tyr" evidence="6">
    <location>
        <position position="88"/>
    </location>
</feature>